<dbReference type="EMBL" id="LVVL01000019">
    <property type="protein sequence ID" value="OAN10140.1"/>
    <property type="molecule type" value="Genomic_DNA"/>
</dbReference>
<organism evidence="2 3">
    <name type="scientific">Exiguobacterium undae</name>
    <dbReference type="NCBI Taxonomy" id="169177"/>
    <lineage>
        <taxon>Bacteria</taxon>
        <taxon>Bacillati</taxon>
        <taxon>Bacillota</taxon>
        <taxon>Bacilli</taxon>
        <taxon>Bacillales</taxon>
        <taxon>Bacillales Family XII. Incertae Sedis</taxon>
        <taxon>Exiguobacterium</taxon>
    </lineage>
</organism>
<sequence length="340" mass="38308">MERKMQVFISSTYTDLIEERQHAVQAVLDANHIPAGMELFKAGDEDQLTVIKKWIDDSDIYMLILGGRYGSLEPKTKLSYTHLEFDYALKSGKPIFALVLSDNMLKHKTLPSSNISLNDKDVYEQKNKKKYIEFKSLVAGPNRTVKFPDNVDQLKMYTLTSLYDMIRSKNLSGWVKATDSELIAENTTLRKKITELTDEINSLKTVNTNSFSRVDAGLAPAPTIDNIGGFTINEIVDAMKNVHIEMYSLPYDIKVNTGIMDTHVTALELFVNPFVTKAFSGVLELSSYKNDDLIELVVSDVVPLLLRFNLVHEYVSTNGYTPTGYALNPNGHFFLGKLID</sequence>
<feature type="domain" description="DUF4062" evidence="1">
    <location>
        <begin position="6"/>
        <end position="88"/>
    </location>
</feature>
<evidence type="ECO:0000259" key="1">
    <source>
        <dbReference type="Pfam" id="PF13271"/>
    </source>
</evidence>
<gene>
    <name evidence="2" type="ORF">A3783_15365</name>
</gene>
<evidence type="ECO:0000313" key="2">
    <source>
        <dbReference type="EMBL" id="OAN10140.1"/>
    </source>
</evidence>
<accession>A0ABX2V533</accession>
<dbReference type="Proteomes" id="UP000078447">
    <property type="component" value="Unassembled WGS sequence"/>
</dbReference>
<proteinExistence type="predicted"/>
<comment type="caution">
    <text evidence="2">The sequence shown here is derived from an EMBL/GenBank/DDBJ whole genome shotgun (WGS) entry which is preliminary data.</text>
</comment>
<dbReference type="RefSeq" id="WP_051523845.1">
    <property type="nucleotide sequence ID" value="NZ_LVVL01000019.1"/>
</dbReference>
<evidence type="ECO:0000313" key="3">
    <source>
        <dbReference type="Proteomes" id="UP000078447"/>
    </source>
</evidence>
<reference evidence="2 3" key="1">
    <citation type="submission" date="2016-03" db="EMBL/GenBank/DDBJ databases">
        <authorList>
            <person name="Cho S.-Y."/>
            <person name="Lim S."/>
            <person name="Kim H."/>
            <person name="Soh E.H."/>
            <person name="Moon J.S."/>
        </authorList>
    </citation>
    <scope>NUCLEOTIDE SEQUENCE [LARGE SCALE GENOMIC DNA]</scope>
    <source>
        <strain evidence="2 3">KCTC 3810</strain>
    </source>
</reference>
<protein>
    <recommendedName>
        <fullName evidence="1">DUF4062 domain-containing protein</fullName>
    </recommendedName>
</protein>
<dbReference type="Pfam" id="PF13271">
    <property type="entry name" value="DUF4062"/>
    <property type="match status" value="1"/>
</dbReference>
<dbReference type="InterPro" id="IPR025139">
    <property type="entry name" value="DUF4062"/>
</dbReference>
<keyword evidence="3" id="KW-1185">Reference proteome</keyword>
<name>A0ABX2V533_9BACL</name>